<evidence type="ECO:0000256" key="1">
    <source>
        <dbReference type="SAM" id="Phobius"/>
    </source>
</evidence>
<gene>
    <name evidence="2" type="ORF">SAMN04489725_101203</name>
</gene>
<evidence type="ECO:0000313" key="3">
    <source>
        <dbReference type="Proteomes" id="UP000182589"/>
    </source>
</evidence>
<organism evidence="2 3">
    <name type="scientific">Alicyclobacillus hesperidum</name>
    <dbReference type="NCBI Taxonomy" id="89784"/>
    <lineage>
        <taxon>Bacteria</taxon>
        <taxon>Bacillati</taxon>
        <taxon>Bacillota</taxon>
        <taxon>Bacilli</taxon>
        <taxon>Bacillales</taxon>
        <taxon>Alicyclobacillaceae</taxon>
        <taxon>Alicyclobacillus</taxon>
    </lineage>
</organism>
<feature type="transmembrane region" description="Helical" evidence="1">
    <location>
        <begin position="12"/>
        <end position="31"/>
    </location>
</feature>
<protein>
    <recommendedName>
        <fullName evidence="4">Dolichyl-phosphate-mannose-protein mannosyltransferase</fullName>
    </recommendedName>
</protein>
<keyword evidence="1" id="KW-0812">Transmembrane</keyword>
<feature type="transmembrane region" description="Helical" evidence="1">
    <location>
        <begin position="87"/>
        <end position="108"/>
    </location>
</feature>
<evidence type="ECO:0000313" key="2">
    <source>
        <dbReference type="EMBL" id="SDW04977.1"/>
    </source>
</evidence>
<dbReference type="AlphaFoldDB" id="A0A1H2QCJ1"/>
<sequence>MIEVKRPRPWARLEYVILLGWLLYFAVHAALPLSDPDTPWHLATGDYILTHHKIPTTDPFSWSMHGQPWVTQEWLFEVVLAWLANHLGFAGVWGLVVFLQTVTVLAVYRLVSTLSQGNRVFAAIAAIIAVAAGIAFWVVRPQLVSYTMFAVFLLILERVRSGRVWLLVLVPLLILVWANAHASVSIGILMLIFEVVVSFVPTIGRLERHGLSNRTRLWLLVTAVVSVGFGLLNPNGYHEFTYALLSNNTLMTSSINEWHSPNFHSSYYKYGVIPFLAGVLVIVIARRREIPLKYILYFGGCFALTLVYQRFMPYLAIAGAPLIGFATYDWARVLTAPSRFFRYVCFIALLAEVAEFGLKMPSVKGTVASHMDPGAYPVAAVNYLIQHHIPGPLLNAYDYGGYLIYRGVPTFVDGRTDIFLRSSVFADYMDLQNLAWDAPQLLAKYNFQSALLPPGYALTVYLSNNPNWTLVYSDGNADIFVKNASTTSA</sequence>
<reference evidence="3" key="1">
    <citation type="submission" date="2016-10" db="EMBL/GenBank/DDBJ databases">
        <authorList>
            <person name="Varghese N."/>
        </authorList>
    </citation>
    <scope>NUCLEOTIDE SEQUENCE [LARGE SCALE GENOMIC DNA]</scope>
    <source>
        <strain evidence="3">DSM 12489</strain>
    </source>
</reference>
<feature type="transmembrane region" description="Helical" evidence="1">
    <location>
        <begin position="143"/>
        <end position="159"/>
    </location>
</feature>
<feature type="transmembrane region" description="Helical" evidence="1">
    <location>
        <begin position="292"/>
        <end position="308"/>
    </location>
</feature>
<dbReference type="STRING" id="89784.SAMN04489725_101203"/>
<feature type="transmembrane region" description="Helical" evidence="1">
    <location>
        <begin position="120"/>
        <end position="137"/>
    </location>
</feature>
<feature type="transmembrane region" description="Helical" evidence="1">
    <location>
        <begin position="267"/>
        <end position="285"/>
    </location>
</feature>
<dbReference type="EMBL" id="FNOJ01000001">
    <property type="protein sequence ID" value="SDW04977.1"/>
    <property type="molecule type" value="Genomic_DNA"/>
</dbReference>
<feature type="transmembrane region" description="Helical" evidence="1">
    <location>
        <begin position="186"/>
        <end position="204"/>
    </location>
</feature>
<keyword evidence="3" id="KW-1185">Reference proteome</keyword>
<proteinExistence type="predicted"/>
<keyword evidence="1" id="KW-1133">Transmembrane helix</keyword>
<keyword evidence="1" id="KW-0472">Membrane</keyword>
<dbReference type="Proteomes" id="UP000182589">
    <property type="component" value="Unassembled WGS sequence"/>
</dbReference>
<name>A0A1H2QCJ1_9BACL</name>
<feature type="transmembrane region" description="Helical" evidence="1">
    <location>
        <begin position="164"/>
        <end position="180"/>
    </location>
</feature>
<feature type="transmembrane region" description="Helical" evidence="1">
    <location>
        <begin position="216"/>
        <end position="232"/>
    </location>
</feature>
<evidence type="ECO:0008006" key="4">
    <source>
        <dbReference type="Google" id="ProtNLM"/>
    </source>
</evidence>
<dbReference type="RefSeq" id="WP_006448077.1">
    <property type="nucleotide sequence ID" value="NZ_FNOJ01000001.1"/>
</dbReference>
<accession>A0A1H2QCJ1</accession>